<evidence type="ECO:0000256" key="1">
    <source>
        <dbReference type="SAM" id="Phobius"/>
    </source>
</evidence>
<evidence type="ECO:0008006" key="4">
    <source>
        <dbReference type="Google" id="ProtNLM"/>
    </source>
</evidence>
<dbReference type="Proteomes" id="UP000248764">
    <property type="component" value="Unassembled WGS sequence"/>
</dbReference>
<sequence>MIAGGRGYVPAMEAVVVLLFAALAGAAFLAVRHGRFAAQRRHADLRGDVRSRGWGFSASGDPQLTRRWPGPPFHPGGGVARPVVSGTHRGRSFVAFEYVYEITPSPTAKTAIPHRRLVITISLPGSVPDLAVTRKNAVARVLDRPVPDVAGEHRHHRVACADPLFASTVLQPTVVEWLDAGPPWDWRFAGDTMIGYQPGRLTPERLLSGLDAFSDVLDRIPAEAWRHGSGPVAG</sequence>
<organism evidence="2 3">
    <name type="scientific">Jiangella anatolica</name>
    <dbReference type="NCBI Taxonomy" id="2670374"/>
    <lineage>
        <taxon>Bacteria</taxon>
        <taxon>Bacillati</taxon>
        <taxon>Actinomycetota</taxon>
        <taxon>Actinomycetes</taxon>
        <taxon>Jiangellales</taxon>
        <taxon>Jiangellaceae</taxon>
        <taxon>Jiangella</taxon>
    </lineage>
</organism>
<evidence type="ECO:0000313" key="2">
    <source>
        <dbReference type="EMBL" id="PZF85191.1"/>
    </source>
</evidence>
<name>A0A2W2BC32_9ACTN</name>
<keyword evidence="3" id="KW-1185">Reference proteome</keyword>
<keyword evidence="1" id="KW-1133">Transmembrane helix</keyword>
<gene>
    <name evidence="2" type="ORF">C1I92_06350</name>
</gene>
<proteinExistence type="predicted"/>
<accession>A0A2W2BC32</accession>
<dbReference type="EMBL" id="POTW01000010">
    <property type="protein sequence ID" value="PZF85191.1"/>
    <property type="molecule type" value="Genomic_DNA"/>
</dbReference>
<keyword evidence="1" id="KW-0812">Transmembrane</keyword>
<comment type="caution">
    <text evidence="2">The sequence shown here is derived from an EMBL/GenBank/DDBJ whole genome shotgun (WGS) entry which is preliminary data.</text>
</comment>
<feature type="transmembrane region" description="Helical" evidence="1">
    <location>
        <begin position="12"/>
        <end position="31"/>
    </location>
</feature>
<protein>
    <recommendedName>
        <fullName evidence="4">DUF3137 domain-containing protein</fullName>
    </recommendedName>
</protein>
<evidence type="ECO:0000313" key="3">
    <source>
        <dbReference type="Proteomes" id="UP000248764"/>
    </source>
</evidence>
<keyword evidence="1" id="KW-0472">Membrane</keyword>
<dbReference type="AlphaFoldDB" id="A0A2W2BC32"/>
<reference evidence="2 3" key="1">
    <citation type="submission" date="2018-01" db="EMBL/GenBank/DDBJ databases">
        <title>Draft genome sequence of Jiangella sp. GTF31.</title>
        <authorList>
            <person name="Sahin N."/>
            <person name="Ay H."/>
            <person name="Saygin H."/>
        </authorList>
    </citation>
    <scope>NUCLEOTIDE SEQUENCE [LARGE SCALE GENOMIC DNA]</scope>
    <source>
        <strain evidence="2 3">GTF31</strain>
    </source>
</reference>